<dbReference type="Proteomes" id="UP000265509">
    <property type="component" value="Unassembled WGS sequence"/>
</dbReference>
<keyword evidence="3" id="KW-1185">Reference proteome</keyword>
<evidence type="ECO:0000313" key="2">
    <source>
        <dbReference type="EMBL" id="RLQ22436.1"/>
    </source>
</evidence>
<dbReference type="OrthoDB" id="1491713at2"/>
<name>A0A3L7DYZ5_9GAMM</name>
<accession>A0A3L7DYZ5</accession>
<evidence type="ECO:0000313" key="3">
    <source>
        <dbReference type="Proteomes" id="UP000265509"/>
    </source>
</evidence>
<protein>
    <submittedName>
        <fullName evidence="2">Uncharacterized protein</fullName>
    </submittedName>
</protein>
<dbReference type="RefSeq" id="WP_117953577.1">
    <property type="nucleotide sequence ID" value="NZ_QRAN01000006.1"/>
</dbReference>
<sequence>MRPVSLVLLAAVLAADAAAMNVIGSAYGVDDGELRYREIHQCSSDGDRCTVEYKNPAGEVFARKVVNYQDSLQAPSLEMQDLRHGETVRIKGDDGGELVIDAGFDHYVRRRWQQLVDGDTVRFPFLVAGRDKPLDMTARKAVGDDCPQGRMCFTVALDNWLLSRLVSPIWLEYDARDRRLLQFRGVSNIRDAEGRSQQVRIDYRYPEASPEGSTS</sequence>
<organism evidence="2 3">
    <name type="scientific">Seongchinamella sediminis</name>
    <dbReference type="NCBI Taxonomy" id="2283635"/>
    <lineage>
        <taxon>Bacteria</taxon>
        <taxon>Pseudomonadati</taxon>
        <taxon>Pseudomonadota</taxon>
        <taxon>Gammaproteobacteria</taxon>
        <taxon>Cellvibrionales</taxon>
        <taxon>Halieaceae</taxon>
        <taxon>Seongchinamella</taxon>
    </lineage>
</organism>
<evidence type="ECO:0000256" key="1">
    <source>
        <dbReference type="SAM" id="SignalP"/>
    </source>
</evidence>
<reference evidence="2 3" key="1">
    <citation type="submission" date="2018-07" db="EMBL/GenBank/DDBJ databases">
        <title>Halioglobus sp. genome submission.</title>
        <authorList>
            <person name="Ye M.-Q."/>
            <person name="Du Z.-J."/>
        </authorList>
    </citation>
    <scope>NUCLEOTIDE SEQUENCE [LARGE SCALE GENOMIC DNA]</scope>
    <source>
        <strain evidence="2 3">U0301</strain>
    </source>
</reference>
<keyword evidence="1" id="KW-0732">Signal</keyword>
<comment type="caution">
    <text evidence="2">The sequence shown here is derived from an EMBL/GenBank/DDBJ whole genome shotgun (WGS) entry which is preliminary data.</text>
</comment>
<feature type="signal peptide" evidence="1">
    <location>
        <begin position="1"/>
        <end position="19"/>
    </location>
</feature>
<proteinExistence type="predicted"/>
<dbReference type="EMBL" id="QRAN01000006">
    <property type="protein sequence ID" value="RLQ22436.1"/>
    <property type="molecule type" value="Genomic_DNA"/>
</dbReference>
<dbReference type="AlphaFoldDB" id="A0A3L7DYZ5"/>
<feature type="chain" id="PRO_5018142414" evidence="1">
    <location>
        <begin position="20"/>
        <end position="215"/>
    </location>
</feature>
<gene>
    <name evidence="2" type="ORF">DWB85_07400</name>
</gene>